<keyword evidence="10 13" id="KW-0067">ATP-binding</keyword>
<keyword evidence="9 17" id="KW-0418">Kinase</keyword>
<evidence type="ECO:0000259" key="16">
    <source>
        <dbReference type="PROSITE" id="PS50011"/>
    </source>
</evidence>
<evidence type="ECO:0000313" key="18">
    <source>
        <dbReference type="Proteomes" id="UP000011083"/>
    </source>
</evidence>
<keyword evidence="4" id="KW-0963">Cytoplasm</keyword>
<dbReference type="SUPFAM" id="SSF56112">
    <property type="entry name" value="Protein kinase-like (PK-like)"/>
    <property type="match status" value="1"/>
</dbReference>
<keyword evidence="7" id="KW-0808">Transferase</keyword>
<keyword evidence="15" id="KW-0175">Coiled coil</keyword>
<accession>L8GNJ4</accession>
<dbReference type="GO" id="GO:0004674">
    <property type="term" value="F:protein serine/threonine kinase activity"/>
    <property type="evidence" value="ECO:0007669"/>
    <property type="project" value="UniProtKB-KW"/>
</dbReference>
<dbReference type="PROSITE" id="PS50011">
    <property type="entry name" value="PROTEIN_KINASE_DOM"/>
    <property type="match status" value="1"/>
</dbReference>
<dbReference type="InterPro" id="IPR017441">
    <property type="entry name" value="Protein_kinase_ATP_BS"/>
</dbReference>
<evidence type="ECO:0000256" key="8">
    <source>
        <dbReference type="ARBA" id="ARBA00022741"/>
    </source>
</evidence>
<comment type="catalytic activity">
    <reaction evidence="11">
        <text>L-threonyl-[protein] + ATP = O-phospho-L-threonyl-[protein] + ADP + H(+)</text>
        <dbReference type="Rhea" id="RHEA:46608"/>
        <dbReference type="Rhea" id="RHEA-COMP:11060"/>
        <dbReference type="Rhea" id="RHEA-COMP:11605"/>
        <dbReference type="ChEBI" id="CHEBI:15378"/>
        <dbReference type="ChEBI" id="CHEBI:30013"/>
        <dbReference type="ChEBI" id="CHEBI:30616"/>
        <dbReference type="ChEBI" id="CHEBI:61977"/>
        <dbReference type="ChEBI" id="CHEBI:456216"/>
        <dbReference type="EC" id="2.7.11.1"/>
    </reaction>
</comment>
<organism evidence="17 18">
    <name type="scientific">Acanthamoeba castellanii (strain ATCC 30010 / Neff)</name>
    <dbReference type="NCBI Taxonomy" id="1257118"/>
    <lineage>
        <taxon>Eukaryota</taxon>
        <taxon>Amoebozoa</taxon>
        <taxon>Discosea</taxon>
        <taxon>Longamoebia</taxon>
        <taxon>Centramoebida</taxon>
        <taxon>Acanthamoebidae</taxon>
        <taxon>Acanthamoeba</taxon>
    </lineage>
</organism>
<dbReference type="Pfam" id="PF00069">
    <property type="entry name" value="Pkinase"/>
    <property type="match status" value="2"/>
</dbReference>
<dbReference type="InterPro" id="IPR000719">
    <property type="entry name" value="Prot_kinase_dom"/>
</dbReference>
<gene>
    <name evidence="17" type="ORF">ACA1_271860</name>
</gene>
<dbReference type="PANTHER" id="PTHR22988">
    <property type="entry name" value="MYOTONIC DYSTROPHY S/T KINASE-RELATED"/>
    <property type="match status" value="1"/>
</dbReference>
<evidence type="ECO:0000256" key="14">
    <source>
        <dbReference type="RuleBase" id="RU000304"/>
    </source>
</evidence>
<evidence type="ECO:0000256" key="4">
    <source>
        <dbReference type="ARBA" id="ARBA00022490"/>
    </source>
</evidence>
<keyword evidence="6" id="KW-0597">Phosphoprotein</keyword>
<dbReference type="KEGG" id="acan:ACA1_271860"/>
<dbReference type="VEuPathDB" id="AmoebaDB:ACA1_271860"/>
<dbReference type="PROSITE" id="PS00108">
    <property type="entry name" value="PROTEIN_KINASE_ST"/>
    <property type="match status" value="1"/>
</dbReference>
<feature type="domain" description="Protein kinase" evidence="16">
    <location>
        <begin position="100"/>
        <end position="380"/>
    </location>
</feature>
<evidence type="ECO:0000256" key="3">
    <source>
        <dbReference type="ARBA" id="ARBA00012513"/>
    </source>
</evidence>
<evidence type="ECO:0000256" key="11">
    <source>
        <dbReference type="ARBA" id="ARBA00047899"/>
    </source>
</evidence>
<feature type="binding site" evidence="13">
    <location>
        <position position="139"/>
    </location>
    <ligand>
        <name>ATP</name>
        <dbReference type="ChEBI" id="CHEBI:30616"/>
    </ligand>
</feature>
<name>L8GNJ4_ACACF</name>
<dbReference type="Gene3D" id="1.10.510.10">
    <property type="entry name" value="Transferase(Phosphotransferase) domain 1"/>
    <property type="match status" value="2"/>
</dbReference>
<dbReference type="AlphaFoldDB" id="L8GNJ4"/>
<evidence type="ECO:0000256" key="9">
    <source>
        <dbReference type="ARBA" id="ARBA00022777"/>
    </source>
</evidence>
<dbReference type="FunFam" id="1.10.510.10:FF:000057">
    <property type="entry name" value="Non-specific serine/threonine protein kinase"/>
    <property type="match status" value="1"/>
</dbReference>
<dbReference type="PANTHER" id="PTHR22988:SF76">
    <property type="entry name" value="CHROMOSOME UNDETERMINED SCAFFOLD_135, WHOLE GENOME SHOTGUN SEQUENCE"/>
    <property type="match status" value="1"/>
</dbReference>
<evidence type="ECO:0000256" key="10">
    <source>
        <dbReference type="ARBA" id="ARBA00022840"/>
    </source>
</evidence>
<dbReference type="GO" id="GO:0005524">
    <property type="term" value="F:ATP binding"/>
    <property type="evidence" value="ECO:0007669"/>
    <property type="project" value="UniProtKB-UniRule"/>
</dbReference>
<evidence type="ECO:0000256" key="13">
    <source>
        <dbReference type="PROSITE-ProRule" id="PRU10141"/>
    </source>
</evidence>
<dbReference type="InterPro" id="IPR050839">
    <property type="entry name" value="Rho-assoc_Ser/Thr_Kinase"/>
</dbReference>
<keyword evidence="5 14" id="KW-0723">Serine/threonine-protein kinase</keyword>
<comment type="similarity">
    <text evidence="2">Belongs to the protein kinase superfamily. AGC Ser/Thr protein kinase family.</text>
</comment>
<reference evidence="17 18" key="1">
    <citation type="journal article" date="2013" name="Genome Biol.">
        <title>Genome of Acanthamoeba castellanii highlights extensive lateral gene transfer and early evolution of tyrosine kinase signaling.</title>
        <authorList>
            <person name="Clarke M."/>
            <person name="Lohan A.J."/>
            <person name="Liu B."/>
            <person name="Lagkouvardos I."/>
            <person name="Roy S."/>
            <person name="Zafar N."/>
            <person name="Bertelli C."/>
            <person name="Schilde C."/>
            <person name="Kianianmomeni A."/>
            <person name="Burglin T.R."/>
            <person name="Frech C."/>
            <person name="Turcotte B."/>
            <person name="Kopec K.O."/>
            <person name="Synnott J.M."/>
            <person name="Choo C."/>
            <person name="Paponov I."/>
            <person name="Finkler A."/>
            <person name="Soon Heng Tan C."/>
            <person name="Hutchins A.P."/>
            <person name="Weinmeier T."/>
            <person name="Rattei T."/>
            <person name="Chu J.S."/>
            <person name="Gimenez G."/>
            <person name="Irimia M."/>
            <person name="Rigden D.J."/>
            <person name="Fitzpatrick D.A."/>
            <person name="Lorenzo-Morales J."/>
            <person name="Bateman A."/>
            <person name="Chiu C.H."/>
            <person name="Tang P."/>
            <person name="Hegemann P."/>
            <person name="Fromm H."/>
            <person name="Raoult D."/>
            <person name="Greub G."/>
            <person name="Miranda-Saavedra D."/>
            <person name="Chen N."/>
            <person name="Nash P."/>
            <person name="Ginger M.L."/>
            <person name="Horn M."/>
            <person name="Schaap P."/>
            <person name="Caler L."/>
            <person name="Loftus B."/>
        </authorList>
    </citation>
    <scope>NUCLEOTIDE SEQUENCE [LARGE SCALE GENOMIC DNA]</scope>
    <source>
        <strain evidence="17 18">Neff</strain>
    </source>
</reference>
<keyword evidence="8 13" id="KW-0547">Nucleotide-binding</keyword>
<evidence type="ECO:0000256" key="5">
    <source>
        <dbReference type="ARBA" id="ARBA00022527"/>
    </source>
</evidence>
<dbReference type="EC" id="2.7.11.1" evidence="3"/>
<evidence type="ECO:0000256" key="6">
    <source>
        <dbReference type="ARBA" id="ARBA00022553"/>
    </source>
</evidence>
<dbReference type="FunFam" id="1.10.510.10:FF:000086">
    <property type="entry name" value="Non-specific serine/threonine protein kinase"/>
    <property type="match status" value="1"/>
</dbReference>
<dbReference type="InterPro" id="IPR008271">
    <property type="entry name" value="Ser/Thr_kinase_AS"/>
</dbReference>
<dbReference type="SMART" id="SM00220">
    <property type="entry name" value="S_TKc"/>
    <property type="match status" value="1"/>
</dbReference>
<dbReference type="InterPro" id="IPR011009">
    <property type="entry name" value="Kinase-like_dom_sf"/>
</dbReference>
<evidence type="ECO:0000313" key="17">
    <source>
        <dbReference type="EMBL" id="ELR14620.1"/>
    </source>
</evidence>
<feature type="coiled-coil region" evidence="15">
    <location>
        <begin position="59"/>
        <end position="86"/>
    </location>
</feature>
<evidence type="ECO:0000256" key="12">
    <source>
        <dbReference type="ARBA" id="ARBA00048679"/>
    </source>
</evidence>
<dbReference type="PROSITE" id="PS00107">
    <property type="entry name" value="PROTEIN_KINASE_ATP"/>
    <property type="match status" value="1"/>
</dbReference>
<dbReference type="EMBL" id="KB008049">
    <property type="protein sequence ID" value="ELR14620.1"/>
    <property type="molecule type" value="Genomic_DNA"/>
</dbReference>
<evidence type="ECO:0000256" key="2">
    <source>
        <dbReference type="ARBA" id="ARBA00009903"/>
    </source>
</evidence>
<evidence type="ECO:0000256" key="7">
    <source>
        <dbReference type="ARBA" id="ARBA00022679"/>
    </source>
</evidence>
<dbReference type="GO" id="GO:0071944">
    <property type="term" value="C:cell periphery"/>
    <property type="evidence" value="ECO:0007669"/>
    <property type="project" value="UniProtKB-ARBA"/>
</dbReference>
<evidence type="ECO:0000256" key="1">
    <source>
        <dbReference type="ARBA" id="ARBA00004496"/>
    </source>
</evidence>
<dbReference type="RefSeq" id="XP_004336633.1">
    <property type="nucleotide sequence ID" value="XM_004336585.1"/>
</dbReference>
<evidence type="ECO:0000256" key="15">
    <source>
        <dbReference type="SAM" id="Coils"/>
    </source>
</evidence>
<dbReference type="GO" id="GO:0005737">
    <property type="term" value="C:cytoplasm"/>
    <property type="evidence" value="ECO:0007669"/>
    <property type="project" value="UniProtKB-SubCell"/>
</dbReference>
<dbReference type="CDD" id="cd21742">
    <property type="entry name" value="MobB_NDR_LATS-like"/>
    <property type="match status" value="1"/>
</dbReference>
<keyword evidence="18" id="KW-1185">Reference proteome</keyword>
<dbReference type="InterPro" id="IPR059233">
    <property type="entry name" value="MobB_NdrA/B/Cbk1"/>
</dbReference>
<comment type="subcellular location">
    <subcellularLocation>
        <location evidence="1">Cytoplasm</location>
    </subcellularLocation>
</comment>
<dbReference type="Proteomes" id="UP000011083">
    <property type="component" value="Unassembled WGS sequence"/>
</dbReference>
<dbReference type="FunFam" id="3.30.200.20:FF:000192">
    <property type="entry name" value="Serine/threonine-protein kinase cot-1"/>
    <property type="match status" value="1"/>
</dbReference>
<dbReference type="Gene3D" id="3.30.200.20">
    <property type="entry name" value="Phosphorylase Kinase, domain 1"/>
    <property type="match status" value="1"/>
</dbReference>
<protein>
    <recommendedName>
        <fullName evidence="3">non-specific serine/threonine protein kinase</fullName>
        <ecNumber evidence="3">2.7.11.1</ecNumber>
    </recommendedName>
</protein>
<sequence length="380" mass="44579">MEEMYDDSGSFDITSDDAVVGDFSKNVVERAAAAKFTIEQYYHNFFRSEKEREGRRSRLEQRMKELNLSETKRDKLRKELAKKETDFIRIRRMRLTQHSFDTVAVIGRGAFGEVRLVKMKGANDLFAMKKLKKSEMIKKEQVDHVRAERDALADNNYFYTKNPWVVSLYYSFQDIDYLYLIMEYVPGGDMMTMLIKYDTFTEDQTRFFIAETVLAIDSIHQLGYIHRDIKPDNLLLDQDGHIKLSDFGLCTGLQTKQFKSLYKKLIGETTELKDTDTDRKSQREKINTWKQKRKVLAYSTVGTPDYIAPEVFLQKGYGPECDWWSVGVIMFEMLCGYPPFCSETPTETYRKIMNWKETLQFPEEVELSPEAQDLIFHRSA</sequence>
<proteinExistence type="inferred from homology"/>
<dbReference type="OrthoDB" id="3638488at2759"/>
<dbReference type="OMA" id="MLVHHAL"/>
<dbReference type="GeneID" id="14915207"/>
<comment type="catalytic activity">
    <reaction evidence="12">
        <text>L-seryl-[protein] + ATP = O-phospho-L-seryl-[protein] + ADP + H(+)</text>
        <dbReference type="Rhea" id="RHEA:17989"/>
        <dbReference type="Rhea" id="RHEA-COMP:9863"/>
        <dbReference type="Rhea" id="RHEA-COMP:11604"/>
        <dbReference type="ChEBI" id="CHEBI:15378"/>
        <dbReference type="ChEBI" id="CHEBI:29999"/>
        <dbReference type="ChEBI" id="CHEBI:30616"/>
        <dbReference type="ChEBI" id="CHEBI:83421"/>
        <dbReference type="ChEBI" id="CHEBI:456216"/>
        <dbReference type="EC" id="2.7.11.1"/>
    </reaction>
</comment>
<dbReference type="STRING" id="1257118.L8GNJ4"/>